<keyword evidence="5" id="KW-1185">Reference proteome</keyword>
<dbReference type="Gene3D" id="3.40.50.1820">
    <property type="entry name" value="alpha/beta hydrolase"/>
    <property type="match status" value="1"/>
</dbReference>
<protein>
    <submittedName>
        <fullName evidence="4">FaeA protein</fullName>
    </submittedName>
</protein>
<keyword evidence="1" id="KW-0472">Membrane</keyword>
<feature type="domain" description="Fungal lipase-type" evidence="3">
    <location>
        <begin position="121"/>
        <end position="260"/>
    </location>
</feature>
<feature type="signal peptide" evidence="2">
    <location>
        <begin position="1"/>
        <end position="23"/>
    </location>
</feature>
<dbReference type="PANTHER" id="PTHR45856">
    <property type="entry name" value="ALPHA/BETA-HYDROLASES SUPERFAMILY PROTEIN"/>
    <property type="match status" value="1"/>
</dbReference>
<dbReference type="Pfam" id="PF01764">
    <property type="entry name" value="Lipase_3"/>
    <property type="match status" value="1"/>
</dbReference>
<feature type="transmembrane region" description="Helical" evidence="1">
    <location>
        <begin position="363"/>
        <end position="380"/>
    </location>
</feature>
<evidence type="ECO:0000313" key="5">
    <source>
        <dbReference type="Proteomes" id="UP000601435"/>
    </source>
</evidence>
<feature type="chain" id="PRO_5032878532" evidence="2">
    <location>
        <begin position="24"/>
        <end position="402"/>
    </location>
</feature>
<keyword evidence="1" id="KW-1133">Transmembrane helix</keyword>
<evidence type="ECO:0000256" key="2">
    <source>
        <dbReference type="SAM" id="SignalP"/>
    </source>
</evidence>
<evidence type="ECO:0000259" key="3">
    <source>
        <dbReference type="Pfam" id="PF01764"/>
    </source>
</evidence>
<dbReference type="InterPro" id="IPR051218">
    <property type="entry name" value="Sec_MonoDiacylglyc_Lipase"/>
</dbReference>
<reference evidence="4" key="1">
    <citation type="submission" date="2021-02" db="EMBL/GenBank/DDBJ databases">
        <authorList>
            <person name="Dougan E. K."/>
            <person name="Rhodes N."/>
            <person name="Thang M."/>
            <person name="Chan C."/>
        </authorList>
    </citation>
    <scope>NUCLEOTIDE SEQUENCE</scope>
</reference>
<gene>
    <name evidence="4" type="primary">faeA</name>
    <name evidence="4" type="ORF">SNEC2469_LOCUS31615</name>
</gene>
<dbReference type="SUPFAM" id="SSF53474">
    <property type="entry name" value="alpha/beta-Hydrolases"/>
    <property type="match status" value="1"/>
</dbReference>
<dbReference type="EMBL" id="CAJNJA010077130">
    <property type="protein sequence ID" value="CAE7919369.1"/>
    <property type="molecule type" value="Genomic_DNA"/>
</dbReference>
<proteinExistence type="predicted"/>
<comment type="caution">
    <text evidence="4">The sequence shown here is derived from an EMBL/GenBank/DDBJ whole genome shotgun (WGS) entry which is preliminary data.</text>
</comment>
<keyword evidence="2" id="KW-0732">Signal</keyword>
<evidence type="ECO:0000256" key="1">
    <source>
        <dbReference type="SAM" id="Phobius"/>
    </source>
</evidence>
<dbReference type="AlphaFoldDB" id="A0A813BRN1"/>
<dbReference type="Proteomes" id="UP000601435">
    <property type="component" value="Unassembled WGS sequence"/>
</dbReference>
<dbReference type="InterPro" id="IPR002921">
    <property type="entry name" value="Fungal_lipase-type"/>
</dbReference>
<evidence type="ECO:0000313" key="4">
    <source>
        <dbReference type="EMBL" id="CAE7919369.1"/>
    </source>
</evidence>
<sequence length="402" mass="45007">MALTMGFRKALAGLFLVVCLAEADKQAELEPTDEEIMALFHPSIALAMGRLAAYSYCGNKLQPARVEHCPSCERAGFEVVKGSVEKLFVPFHDDPEANFFILAQFVRTDDDAKDVPSKGCFVVTRGSSNKANWVSNFQMGMVDPEWPHCPDCRLHKGYHGVYDRALPGIQKYLDAHGCGREDGDSVWITGHSLGGAVSSIMIAGLTDLGYNVALSYVLEPPMTGNEAYRQYFLNSVARNHQPVPVIRLTNGQDTAPSYPWNTKLAAYVPLPYEFFSDPVWGTHRICRNASTDCAAGVDHRQFWADKSLYTDHVILWYAPHHMMTAAWRVPQWCTVNPDPVWMYMEFSLVSLYVFVFEAGLWNAVIRSLLLFILGGILVAVCVRCSCRGHKCLGNHYKRIPEK</sequence>
<dbReference type="CDD" id="cd00519">
    <property type="entry name" value="Lipase_3"/>
    <property type="match status" value="1"/>
</dbReference>
<dbReference type="GO" id="GO:0006629">
    <property type="term" value="P:lipid metabolic process"/>
    <property type="evidence" value="ECO:0007669"/>
    <property type="project" value="InterPro"/>
</dbReference>
<dbReference type="PANTHER" id="PTHR45856:SF24">
    <property type="entry name" value="FUNGAL LIPASE-LIKE DOMAIN-CONTAINING PROTEIN"/>
    <property type="match status" value="1"/>
</dbReference>
<dbReference type="OrthoDB" id="426718at2759"/>
<accession>A0A813BRN1</accession>
<keyword evidence="1" id="KW-0812">Transmembrane</keyword>
<dbReference type="InterPro" id="IPR029058">
    <property type="entry name" value="AB_hydrolase_fold"/>
</dbReference>
<name>A0A813BRN1_9DINO</name>
<organism evidence="4 5">
    <name type="scientific">Symbiodinium necroappetens</name>
    <dbReference type="NCBI Taxonomy" id="1628268"/>
    <lineage>
        <taxon>Eukaryota</taxon>
        <taxon>Sar</taxon>
        <taxon>Alveolata</taxon>
        <taxon>Dinophyceae</taxon>
        <taxon>Suessiales</taxon>
        <taxon>Symbiodiniaceae</taxon>
        <taxon>Symbiodinium</taxon>
    </lineage>
</organism>